<organism evidence="1 2">
    <name type="scientific">Brachionus calyciflorus</name>
    <dbReference type="NCBI Taxonomy" id="104777"/>
    <lineage>
        <taxon>Eukaryota</taxon>
        <taxon>Metazoa</taxon>
        <taxon>Spiralia</taxon>
        <taxon>Gnathifera</taxon>
        <taxon>Rotifera</taxon>
        <taxon>Eurotatoria</taxon>
        <taxon>Monogononta</taxon>
        <taxon>Pseudotrocha</taxon>
        <taxon>Ploima</taxon>
        <taxon>Brachionidae</taxon>
        <taxon>Brachionus</taxon>
    </lineage>
</organism>
<reference evidence="1" key="1">
    <citation type="submission" date="2021-02" db="EMBL/GenBank/DDBJ databases">
        <authorList>
            <person name="Nowell W R."/>
        </authorList>
    </citation>
    <scope>NUCLEOTIDE SEQUENCE</scope>
    <source>
        <strain evidence="1">Ploen Becks lab</strain>
    </source>
</reference>
<dbReference type="EMBL" id="CAJNOC010000139">
    <property type="protein sequence ID" value="CAF0718468.1"/>
    <property type="molecule type" value="Genomic_DNA"/>
</dbReference>
<dbReference type="AlphaFoldDB" id="A0A813M5C8"/>
<sequence length="175" mass="20337">MHSGKIKFLTDLNQAKTYDVLKLIDYETAERLERRNQIIILDFKLKRLNSNIREFPPILCSLMSADQAADILSHLTDIQRSIEYFDRSRKKKLYNEPNLALHYFKNDQKSSVVKNSTNQSEIDSSVVSEKDKNFDPVKPSTGAALTHQIAPIKSKTLKDTDNFPWFDDELIYIRK</sequence>
<evidence type="ECO:0000313" key="2">
    <source>
        <dbReference type="Proteomes" id="UP000663879"/>
    </source>
</evidence>
<name>A0A813M5C8_9BILA</name>
<dbReference type="Proteomes" id="UP000663879">
    <property type="component" value="Unassembled WGS sequence"/>
</dbReference>
<proteinExistence type="predicted"/>
<comment type="caution">
    <text evidence="1">The sequence shown here is derived from an EMBL/GenBank/DDBJ whole genome shotgun (WGS) entry which is preliminary data.</text>
</comment>
<gene>
    <name evidence="1" type="ORF">OXX778_LOCUS1951</name>
</gene>
<protein>
    <submittedName>
        <fullName evidence="1">Uncharacterized protein</fullName>
    </submittedName>
</protein>
<accession>A0A813M5C8</accession>
<keyword evidence="2" id="KW-1185">Reference proteome</keyword>
<evidence type="ECO:0000313" key="1">
    <source>
        <dbReference type="EMBL" id="CAF0718468.1"/>
    </source>
</evidence>